<accession>A0A7X9FRU7</accession>
<evidence type="ECO:0000256" key="4">
    <source>
        <dbReference type="RuleBase" id="RU004508"/>
    </source>
</evidence>
<dbReference type="PANTHER" id="PTHR30244">
    <property type="entry name" value="TRANSAMINASE"/>
    <property type="match status" value="1"/>
</dbReference>
<dbReference type="NCBIfam" id="NF011936">
    <property type="entry name" value="PRK15407.1"/>
    <property type="match status" value="1"/>
</dbReference>
<dbReference type="InterPro" id="IPR015424">
    <property type="entry name" value="PyrdxlP-dep_Trfase"/>
</dbReference>
<name>A0A7X9FRU7_9DELT</name>
<dbReference type="AlphaFoldDB" id="A0A7X9FRU7"/>
<dbReference type="Proteomes" id="UP000524246">
    <property type="component" value="Unassembled WGS sequence"/>
</dbReference>
<sequence length="432" mass="48545">RKEILRLVSQYYDEAFKPKAFVPEKSPIPVSGRVFDDNEISHLIESALDFWLTTGRFAQEFEEKFAGFFGLNHALLTNSGSSANLLALSCLCSPYLKERRLLPGDEIITVAAGFPTTVNPIIQNKMRPVFVDIEIPTYNIDVNMLEEAFGSKTRGIMLAHTLGNPFNIDKVMEFAGKHNLWVIEDCCDALGATYNNQHVGTFGHIATCSFYPAHHITMGEGGCVLTNDALLKKLMISFRDWGRDCWCAPGCDNTCGKRFEQTIGALPHGYDHKYTFSHIGYNLKLTDMQAAIGVAQLEKLPKFIQIRRRNFDFLFNGLSDLEEFLILPKATPNSEPSWFGFPIAVRPESPFSARQLIRGLDERNIGTRLLFGGNLTKHPAYSEVNYRVVGNLESSDFVVDNVFWVGLYPGLTNEMLNFVLEVIHDLCSNFSS</sequence>
<keyword evidence="2 4" id="KW-0663">Pyridoxal phosphate</keyword>
<evidence type="ECO:0000256" key="1">
    <source>
        <dbReference type="ARBA" id="ARBA00001933"/>
    </source>
</evidence>
<dbReference type="Gene3D" id="3.90.1150.10">
    <property type="entry name" value="Aspartate Aminotransferase, domain 1"/>
    <property type="match status" value="1"/>
</dbReference>
<dbReference type="InterPro" id="IPR000653">
    <property type="entry name" value="DegT/StrS_aminotransferase"/>
</dbReference>
<organism evidence="5 6">
    <name type="scientific">SAR324 cluster bacterium</name>
    <dbReference type="NCBI Taxonomy" id="2024889"/>
    <lineage>
        <taxon>Bacteria</taxon>
        <taxon>Deltaproteobacteria</taxon>
        <taxon>SAR324 cluster</taxon>
    </lineage>
</organism>
<dbReference type="PIRSF" id="PIRSF000390">
    <property type="entry name" value="PLP_StrS"/>
    <property type="match status" value="1"/>
</dbReference>
<gene>
    <name evidence="5" type="primary">rfbH</name>
    <name evidence="5" type="ORF">GYA55_06055</name>
</gene>
<evidence type="ECO:0000256" key="3">
    <source>
        <dbReference type="ARBA" id="ARBA00037999"/>
    </source>
</evidence>
<evidence type="ECO:0000313" key="6">
    <source>
        <dbReference type="Proteomes" id="UP000524246"/>
    </source>
</evidence>
<comment type="caution">
    <text evidence="5">The sequence shown here is derived from an EMBL/GenBank/DDBJ whole genome shotgun (WGS) entry which is preliminary data.</text>
</comment>
<protein>
    <submittedName>
        <fullName evidence="5">Lipopolysaccharide biosynthesis protein RfbH</fullName>
    </submittedName>
</protein>
<proteinExistence type="inferred from homology"/>
<dbReference type="InterPro" id="IPR015422">
    <property type="entry name" value="PyrdxlP-dep_Trfase_small"/>
</dbReference>
<dbReference type="GO" id="GO:0008483">
    <property type="term" value="F:transaminase activity"/>
    <property type="evidence" value="ECO:0007669"/>
    <property type="project" value="TreeGrafter"/>
</dbReference>
<dbReference type="SUPFAM" id="SSF53383">
    <property type="entry name" value="PLP-dependent transferases"/>
    <property type="match status" value="1"/>
</dbReference>
<dbReference type="Gene3D" id="3.40.640.10">
    <property type="entry name" value="Type I PLP-dependent aspartate aminotransferase-like (Major domain)"/>
    <property type="match status" value="1"/>
</dbReference>
<evidence type="ECO:0000256" key="2">
    <source>
        <dbReference type="ARBA" id="ARBA00022898"/>
    </source>
</evidence>
<reference evidence="5 6" key="1">
    <citation type="journal article" date="2020" name="Biotechnol. Biofuels">
        <title>New insights from the biogas microbiome by comprehensive genome-resolved metagenomics of nearly 1600 species originating from multiple anaerobic digesters.</title>
        <authorList>
            <person name="Campanaro S."/>
            <person name="Treu L."/>
            <person name="Rodriguez-R L.M."/>
            <person name="Kovalovszki A."/>
            <person name="Ziels R.M."/>
            <person name="Maus I."/>
            <person name="Zhu X."/>
            <person name="Kougias P.G."/>
            <person name="Basile A."/>
            <person name="Luo G."/>
            <person name="Schluter A."/>
            <person name="Konstantinidis K.T."/>
            <person name="Angelidaki I."/>
        </authorList>
    </citation>
    <scope>NUCLEOTIDE SEQUENCE [LARGE SCALE GENOMIC DNA]</scope>
    <source>
        <strain evidence="5">AS27yjCOA_65</strain>
    </source>
</reference>
<dbReference type="EMBL" id="JAAZON010000261">
    <property type="protein sequence ID" value="NMC62718.1"/>
    <property type="molecule type" value="Genomic_DNA"/>
</dbReference>
<comment type="cofactor">
    <cofactor evidence="1">
        <name>pyridoxal 5'-phosphate</name>
        <dbReference type="ChEBI" id="CHEBI:597326"/>
    </cofactor>
</comment>
<dbReference type="Pfam" id="PF01041">
    <property type="entry name" value="DegT_DnrJ_EryC1"/>
    <property type="match status" value="1"/>
</dbReference>
<feature type="non-terminal residue" evidence="5">
    <location>
        <position position="1"/>
    </location>
</feature>
<dbReference type="FunFam" id="3.40.640.10:FF:000079">
    <property type="entry name" value="LPS biosynthesis protein"/>
    <property type="match status" value="1"/>
</dbReference>
<dbReference type="InterPro" id="IPR015421">
    <property type="entry name" value="PyrdxlP-dep_Trfase_major"/>
</dbReference>
<dbReference type="CDD" id="cd00616">
    <property type="entry name" value="AHBA_syn"/>
    <property type="match status" value="1"/>
</dbReference>
<dbReference type="GO" id="GO:0000271">
    <property type="term" value="P:polysaccharide biosynthetic process"/>
    <property type="evidence" value="ECO:0007669"/>
    <property type="project" value="TreeGrafter"/>
</dbReference>
<dbReference type="PANTHER" id="PTHR30244:SF34">
    <property type="entry name" value="DTDP-4-AMINO-4,6-DIDEOXYGALACTOSE TRANSAMINASE"/>
    <property type="match status" value="1"/>
</dbReference>
<dbReference type="GO" id="GO:0030170">
    <property type="term" value="F:pyridoxal phosphate binding"/>
    <property type="evidence" value="ECO:0007669"/>
    <property type="project" value="TreeGrafter"/>
</dbReference>
<comment type="similarity">
    <text evidence="3 4">Belongs to the DegT/DnrJ/EryC1 family.</text>
</comment>
<evidence type="ECO:0000313" key="5">
    <source>
        <dbReference type="EMBL" id="NMC62718.1"/>
    </source>
</evidence>